<reference evidence="7 8" key="1">
    <citation type="journal article" date="2012" name="J. Bacteriol.">
        <title>Complete genome sequence of a thermophilic methanogen, Methanocella conradii HZ254, isolated from Chinese rice field soil.</title>
        <authorList>
            <person name="Lu Z."/>
            <person name="Lu Y."/>
        </authorList>
    </citation>
    <scope>NUCLEOTIDE SEQUENCE [LARGE SCALE GENOMIC DNA]</scope>
    <source>
        <strain evidence="8">DSM 24694 / JCM 17849 / CGMCC 1.5162 / HZ254</strain>
    </source>
</reference>
<keyword evidence="3 5" id="KW-0808">Transferase</keyword>
<dbReference type="HAMAP" id="MF_01547">
    <property type="entry name" value="RNA_methyltr_E"/>
    <property type="match status" value="1"/>
</dbReference>
<evidence type="ECO:0000256" key="5">
    <source>
        <dbReference type="HAMAP-Rule" id="MF_01547"/>
    </source>
</evidence>
<dbReference type="PANTHER" id="PTHR10920:SF13">
    <property type="entry name" value="PRE-RRNA 2'-O-RIBOSE RNA METHYLTRANSFERASE FTSJ3"/>
    <property type="match status" value="1"/>
</dbReference>
<dbReference type="HOGENOM" id="CLU_009422_4_4_2"/>
<dbReference type="PANTHER" id="PTHR10920">
    <property type="entry name" value="RIBOSOMAL RNA METHYLTRANSFERASE"/>
    <property type="match status" value="1"/>
</dbReference>
<feature type="binding site" evidence="5">
    <location>
        <position position="59"/>
    </location>
    <ligand>
        <name>S-adenosyl-L-methionine</name>
        <dbReference type="ChEBI" id="CHEBI:59789"/>
    </ligand>
</feature>
<dbReference type="InterPro" id="IPR002792">
    <property type="entry name" value="TRAM_dom"/>
</dbReference>
<dbReference type="Pfam" id="PF01938">
    <property type="entry name" value="TRAM"/>
    <property type="match status" value="1"/>
</dbReference>
<dbReference type="Gene3D" id="3.40.50.150">
    <property type="entry name" value="Vaccinia Virus protein VP39"/>
    <property type="match status" value="1"/>
</dbReference>
<keyword evidence="1 5" id="KW-0698">rRNA processing</keyword>
<dbReference type="InterPro" id="IPR015507">
    <property type="entry name" value="rRNA-MeTfrase_E"/>
</dbReference>
<comment type="catalytic activity">
    <reaction evidence="5">
        <text>uridine(2552) in 23S rRNA + S-adenosyl-L-methionine = 2'-O-methyluridine(2552) in 23S rRNA + S-adenosyl-L-homocysteine + H(+)</text>
        <dbReference type="Rhea" id="RHEA:42720"/>
        <dbReference type="Rhea" id="RHEA-COMP:10202"/>
        <dbReference type="Rhea" id="RHEA-COMP:10203"/>
        <dbReference type="ChEBI" id="CHEBI:15378"/>
        <dbReference type="ChEBI" id="CHEBI:57856"/>
        <dbReference type="ChEBI" id="CHEBI:59789"/>
        <dbReference type="ChEBI" id="CHEBI:65315"/>
        <dbReference type="ChEBI" id="CHEBI:74478"/>
        <dbReference type="EC" id="2.1.1.166"/>
    </reaction>
</comment>
<keyword evidence="5" id="KW-0963">Cytoplasm</keyword>
<sequence>MISVVGFRIMPRKKRDVFYNKAKQMGYRSRAAFKLKFINEKFGIIKAGDVVVDLGAAPGGWLQVAKELSGGTVIGVDLQKIEPIEGVITIKGDMTSPETQQKIFEKVEKVNVVICDAAPNLTGNWALDHARSIDLAKTALDVASRLLVPGGNFLVKVFQGDLYQGFVEEAEKRFSRVYTYKSPASRAQSAEIYVIGKGFLTTKIRKGDVLDVTIEGIGKGGDGIARVDGFIIFVKGAKKGGRVKIRVTDVKPEFGFGKAEK</sequence>
<evidence type="ECO:0000313" key="8">
    <source>
        <dbReference type="Proteomes" id="UP000005233"/>
    </source>
</evidence>
<gene>
    <name evidence="7" type="primary">rrmJ</name>
    <name evidence="5" type="synonym">rlmE</name>
    <name evidence="7" type="ordered locus">Mtc_1976</name>
</gene>
<evidence type="ECO:0000259" key="6">
    <source>
        <dbReference type="PROSITE" id="PS50926"/>
    </source>
</evidence>
<dbReference type="Proteomes" id="UP000005233">
    <property type="component" value="Chromosome"/>
</dbReference>
<dbReference type="Pfam" id="PF01728">
    <property type="entry name" value="FtsJ"/>
    <property type="match status" value="1"/>
</dbReference>
<dbReference type="PROSITE" id="PS50926">
    <property type="entry name" value="TRAM"/>
    <property type="match status" value="1"/>
</dbReference>
<evidence type="ECO:0000313" key="7">
    <source>
        <dbReference type="EMBL" id="AFD00716.1"/>
    </source>
</evidence>
<dbReference type="InterPro" id="IPR050082">
    <property type="entry name" value="RNA_methyltr_RlmE"/>
</dbReference>
<dbReference type="AlphaFoldDB" id="H8I669"/>
<dbReference type="KEGG" id="mez:Mtc_1976"/>
<dbReference type="STRING" id="1041930.Mtc_1976"/>
<comment type="subcellular location">
    <subcellularLocation>
        <location evidence="5">Cytoplasm</location>
    </subcellularLocation>
</comment>
<dbReference type="Gene3D" id="2.40.50.140">
    <property type="entry name" value="Nucleic acid-binding proteins"/>
    <property type="match status" value="1"/>
</dbReference>
<comment type="similarity">
    <text evidence="5">Belongs to the class I-like SAM-binding methyltransferase superfamily. RNA methyltransferase RlmE family.</text>
</comment>
<feature type="domain" description="TRAM" evidence="6">
    <location>
        <begin position="203"/>
        <end position="261"/>
    </location>
</feature>
<feature type="binding site" evidence="5">
    <location>
        <position position="77"/>
    </location>
    <ligand>
        <name>S-adenosyl-L-methionine</name>
        <dbReference type="ChEBI" id="CHEBI:59789"/>
    </ligand>
</feature>
<dbReference type="SUPFAM" id="SSF53335">
    <property type="entry name" value="S-adenosyl-L-methionine-dependent methyltransferases"/>
    <property type="match status" value="1"/>
</dbReference>
<dbReference type="InterPro" id="IPR002877">
    <property type="entry name" value="RNA_MeTrfase_FtsJ_dom"/>
</dbReference>
<dbReference type="InterPro" id="IPR029063">
    <property type="entry name" value="SAM-dependent_MTases_sf"/>
</dbReference>
<feature type="active site" description="Proton acceptor" evidence="5">
    <location>
        <position position="156"/>
    </location>
</feature>
<keyword evidence="4 5" id="KW-0949">S-adenosyl-L-methionine</keyword>
<dbReference type="eggNOG" id="arCOG00079">
    <property type="taxonomic scope" value="Archaea"/>
</dbReference>
<comment type="function">
    <text evidence="5">Specifically methylates the uridine in position 2552 of 23S rRNA at the 2'-O position of the ribose in the fully assembled 50S ribosomal subunit.</text>
</comment>
<dbReference type="GO" id="GO:0005737">
    <property type="term" value="C:cytoplasm"/>
    <property type="evidence" value="ECO:0007669"/>
    <property type="project" value="UniProtKB-SubCell"/>
</dbReference>
<accession>H8I669</accession>
<keyword evidence="8" id="KW-1185">Reference proteome</keyword>
<protein>
    <recommendedName>
        <fullName evidence="5">Ribosomal RNA large subunit methyltransferase E</fullName>
        <ecNumber evidence="5">2.1.1.166</ecNumber>
    </recommendedName>
    <alternativeName>
        <fullName evidence="5">23S rRNA Um2552 methyltransferase</fullName>
    </alternativeName>
    <alternativeName>
        <fullName evidence="5">rRNA (uridine-2'-O-)-methyltransferase</fullName>
    </alternativeName>
</protein>
<keyword evidence="2 5" id="KW-0489">Methyltransferase</keyword>
<feature type="binding site" evidence="5">
    <location>
        <position position="61"/>
    </location>
    <ligand>
        <name>S-adenosyl-L-methionine</name>
        <dbReference type="ChEBI" id="CHEBI:59789"/>
    </ligand>
</feature>
<dbReference type="InterPro" id="IPR012340">
    <property type="entry name" value="NA-bd_OB-fold"/>
</dbReference>
<dbReference type="eggNOG" id="arCOG01641">
    <property type="taxonomic scope" value="Archaea"/>
</dbReference>
<dbReference type="GO" id="GO:0008650">
    <property type="term" value="F:rRNA (uridine-2'-O-)-methyltransferase activity"/>
    <property type="evidence" value="ECO:0007669"/>
    <property type="project" value="UniProtKB-UniRule"/>
</dbReference>
<dbReference type="EMBL" id="CP003243">
    <property type="protein sequence ID" value="AFD00716.1"/>
    <property type="molecule type" value="Genomic_DNA"/>
</dbReference>
<feature type="binding site" evidence="5">
    <location>
        <position position="116"/>
    </location>
    <ligand>
        <name>S-adenosyl-L-methionine</name>
        <dbReference type="ChEBI" id="CHEBI:59789"/>
    </ligand>
</feature>
<evidence type="ECO:0000256" key="1">
    <source>
        <dbReference type="ARBA" id="ARBA00022552"/>
    </source>
</evidence>
<organism evidence="7 8">
    <name type="scientific">Methanocella conradii (strain DSM 24694 / JCM 17849 / CGMCC 1.5162 / HZ254)</name>
    <dbReference type="NCBI Taxonomy" id="1041930"/>
    <lineage>
        <taxon>Archaea</taxon>
        <taxon>Methanobacteriati</taxon>
        <taxon>Methanobacteriota</taxon>
        <taxon>Stenosarchaea group</taxon>
        <taxon>Methanomicrobia</taxon>
        <taxon>Methanocellales</taxon>
        <taxon>Methanocellaceae</taxon>
        <taxon>Methanocella</taxon>
    </lineage>
</organism>
<evidence type="ECO:0000256" key="4">
    <source>
        <dbReference type="ARBA" id="ARBA00022691"/>
    </source>
</evidence>
<dbReference type="EC" id="2.1.1.166" evidence="5"/>
<evidence type="ECO:0000256" key="3">
    <source>
        <dbReference type="ARBA" id="ARBA00022679"/>
    </source>
</evidence>
<proteinExistence type="inferred from homology"/>
<dbReference type="SUPFAM" id="SSF50249">
    <property type="entry name" value="Nucleic acid-binding proteins"/>
    <property type="match status" value="1"/>
</dbReference>
<evidence type="ECO:0000256" key="2">
    <source>
        <dbReference type="ARBA" id="ARBA00022603"/>
    </source>
</evidence>
<name>H8I669_METCZ</name>
<feature type="binding site" evidence="5">
    <location>
        <position position="93"/>
    </location>
    <ligand>
        <name>S-adenosyl-L-methionine</name>
        <dbReference type="ChEBI" id="CHEBI:59789"/>
    </ligand>
</feature>